<sequence>MLSMVSIDGNEHLTGVFEQSDWPDGSIADISVPIDPYHTPAWLDLSPDTKENGMPFQKIYGIPEPLAVLIYNSGQVVRALERARGDSDVPFIPESLMPICNRLEQEILDWPVESEAERCSKEGESPTSAAIMKHQIRAFHNALIIYFAQNVRGTAPQLLRPYVERVLESVKAAEGVKSEAQLLAGPCFWLTFIASSAALDSRLQEENGALREFIYDGEV</sequence>
<dbReference type="OrthoDB" id="3477330at2759"/>
<organism evidence="2 3">
    <name type="scientific">Fusarium beomiforme</name>
    <dbReference type="NCBI Taxonomy" id="44412"/>
    <lineage>
        <taxon>Eukaryota</taxon>
        <taxon>Fungi</taxon>
        <taxon>Dikarya</taxon>
        <taxon>Ascomycota</taxon>
        <taxon>Pezizomycotina</taxon>
        <taxon>Sordariomycetes</taxon>
        <taxon>Hypocreomycetidae</taxon>
        <taxon>Hypocreales</taxon>
        <taxon>Nectriaceae</taxon>
        <taxon>Fusarium</taxon>
        <taxon>Fusarium burgessii species complex</taxon>
    </lineage>
</organism>
<evidence type="ECO:0000256" key="1">
    <source>
        <dbReference type="ARBA" id="ARBA00023242"/>
    </source>
</evidence>
<dbReference type="Pfam" id="PF11951">
    <property type="entry name" value="Fungal_trans_2"/>
    <property type="match status" value="1"/>
</dbReference>
<reference evidence="2" key="1">
    <citation type="journal article" date="2017" name="Mycologia">
        <title>Fusarium algeriense, sp. nov., a novel toxigenic crown rot pathogen of durum wheat from Algeria is nested in the Fusarium burgessii species complex.</title>
        <authorList>
            <person name="Laraba I."/>
            <person name="Keddad A."/>
            <person name="Boureghda H."/>
            <person name="Abdallah N."/>
            <person name="Vaughan M.M."/>
            <person name="Proctor R.H."/>
            <person name="Busman M."/>
            <person name="O'Donnell K."/>
        </authorList>
    </citation>
    <scope>NUCLEOTIDE SEQUENCE</scope>
    <source>
        <strain evidence="2">NRRL 25174</strain>
    </source>
</reference>
<name>A0A9P5DYX4_9HYPO</name>
<accession>A0A9P5DYX4</accession>
<dbReference type="EMBL" id="PVQB02000255">
    <property type="protein sequence ID" value="KAF4339914.1"/>
    <property type="molecule type" value="Genomic_DNA"/>
</dbReference>
<evidence type="ECO:0000313" key="2">
    <source>
        <dbReference type="EMBL" id="KAF4339914.1"/>
    </source>
</evidence>
<keyword evidence="3" id="KW-1185">Reference proteome</keyword>
<gene>
    <name evidence="2" type="ORF">FBEOM_6138</name>
</gene>
<comment type="caution">
    <text evidence="2">The sequence shown here is derived from an EMBL/GenBank/DDBJ whole genome shotgun (WGS) entry which is preliminary data.</text>
</comment>
<evidence type="ECO:0000313" key="3">
    <source>
        <dbReference type="Proteomes" id="UP000730481"/>
    </source>
</evidence>
<dbReference type="Proteomes" id="UP000730481">
    <property type="component" value="Unassembled WGS sequence"/>
</dbReference>
<keyword evidence="1" id="KW-0539">Nucleus</keyword>
<reference evidence="2" key="2">
    <citation type="submission" date="2020-02" db="EMBL/GenBank/DDBJ databases">
        <title>Identification and distribution of gene clusters putatively required for synthesis of sphingolipid metabolism inhibitors in phylogenetically diverse species of the filamentous fungus Fusarium.</title>
        <authorList>
            <person name="Kim H.-S."/>
            <person name="Busman M."/>
            <person name="Brown D.W."/>
            <person name="Divon H."/>
            <person name="Uhlig S."/>
            <person name="Proctor R.H."/>
        </authorList>
    </citation>
    <scope>NUCLEOTIDE SEQUENCE</scope>
    <source>
        <strain evidence="2">NRRL 25174</strain>
    </source>
</reference>
<proteinExistence type="predicted"/>
<dbReference type="InterPro" id="IPR021858">
    <property type="entry name" value="Fun_TF"/>
</dbReference>
<protein>
    <submittedName>
        <fullName evidence="2">Component of the argr regulatory complex</fullName>
    </submittedName>
</protein>
<dbReference type="AlphaFoldDB" id="A0A9P5DYX4"/>